<keyword evidence="3" id="KW-1185">Reference proteome</keyword>
<sequence length="85" mass="8742">MQPGEEVVEDVAQFGQLVDGLAEVEALVEVAGVDGPGGGGDGPQWPEEPAGDEPAAGEGDGGEYDERDGGSGEELVWGRFPGRFR</sequence>
<dbReference type="EMBL" id="CP127173">
    <property type="protein sequence ID" value="WIV57832.1"/>
    <property type="molecule type" value="Genomic_DNA"/>
</dbReference>
<feature type="region of interest" description="Disordered" evidence="1">
    <location>
        <begin position="31"/>
        <end position="85"/>
    </location>
</feature>
<organism evidence="2 3">
    <name type="scientific">Amycolatopsis nalaikhensis</name>
    <dbReference type="NCBI Taxonomy" id="715472"/>
    <lineage>
        <taxon>Bacteria</taxon>
        <taxon>Bacillati</taxon>
        <taxon>Actinomycetota</taxon>
        <taxon>Actinomycetes</taxon>
        <taxon>Pseudonocardiales</taxon>
        <taxon>Pseudonocardiaceae</taxon>
        <taxon>Amycolatopsis</taxon>
    </lineage>
</organism>
<name>A0ABY8XQ77_9PSEU</name>
<accession>A0ABY8XQ77</accession>
<evidence type="ECO:0000313" key="2">
    <source>
        <dbReference type="EMBL" id="WIV57832.1"/>
    </source>
</evidence>
<protein>
    <submittedName>
        <fullName evidence="2">Uncharacterized protein</fullName>
    </submittedName>
</protein>
<dbReference type="Proteomes" id="UP001227101">
    <property type="component" value="Chromosome"/>
</dbReference>
<gene>
    <name evidence="2" type="ORF">QP939_03870</name>
</gene>
<proteinExistence type="predicted"/>
<evidence type="ECO:0000313" key="3">
    <source>
        <dbReference type="Proteomes" id="UP001227101"/>
    </source>
</evidence>
<reference evidence="2 3" key="1">
    <citation type="submission" date="2023-06" db="EMBL/GenBank/DDBJ databases">
        <authorList>
            <person name="Oyuntsetseg B."/>
            <person name="Kim S.B."/>
        </authorList>
    </citation>
    <scope>NUCLEOTIDE SEQUENCE [LARGE SCALE GENOMIC DNA]</scope>
    <source>
        <strain evidence="2 3">2-2</strain>
    </source>
</reference>
<evidence type="ECO:0000256" key="1">
    <source>
        <dbReference type="SAM" id="MobiDB-lite"/>
    </source>
</evidence>